<organism evidence="3 4">
    <name type="scientific">Hyphomicrobium denitrificans (strain ATCC 51888 / DSM 1869 / NCIMB 11706 / TK 0415)</name>
    <dbReference type="NCBI Taxonomy" id="582899"/>
    <lineage>
        <taxon>Bacteria</taxon>
        <taxon>Pseudomonadati</taxon>
        <taxon>Pseudomonadota</taxon>
        <taxon>Alphaproteobacteria</taxon>
        <taxon>Hyphomicrobiales</taxon>
        <taxon>Hyphomicrobiaceae</taxon>
        <taxon>Hyphomicrobium</taxon>
    </lineage>
</organism>
<feature type="chain" id="PRO_5003116464" evidence="2">
    <location>
        <begin position="22"/>
        <end position="200"/>
    </location>
</feature>
<proteinExistence type="predicted"/>
<feature type="signal peptide" evidence="2">
    <location>
        <begin position="1"/>
        <end position="21"/>
    </location>
</feature>
<protein>
    <submittedName>
        <fullName evidence="3">Putative transmembrane protein</fullName>
    </submittedName>
</protein>
<evidence type="ECO:0000256" key="2">
    <source>
        <dbReference type="SAM" id="SignalP"/>
    </source>
</evidence>
<feature type="transmembrane region" description="Helical" evidence="1">
    <location>
        <begin position="172"/>
        <end position="192"/>
    </location>
</feature>
<keyword evidence="1" id="KW-0472">Membrane</keyword>
<dbReference type="AlphaFoldDB" id="D8JWP5"/>
<accession>D8JWP5</accession>
<dbReference type="eggNOG" id="ENOG5032U3X">
    <property type="taxonomic scope" value="Bacteria"/>
</dbReference>
<dbReference type="EMBL" id="CP002083">
    <property type="protein sequence ID" value="ADJ25003.1"/>
    <property type="molecule type" value="Genomic_DNA"/>
</dbReference>
<evidence type="ECO:0000256" key="1">
    <source>
        <dbReference type="SAM" id="Phobius"/>
    </source>
</evidence>
<reference evidence="4" key="1">
    <citation type="journal article" date="2011" name="J. Bacteriol.">
        <title>Genome sequences of eight morphologically diverse alphaproteobacteria.</title>
        <authorList>
            <consortium name="US DOE Joint Genome Institute"/>
            <person name="Brown P.J."/>
            <person name="Kysela D.T."/>
            <person name="Buechlein A."/>
            <person name="Hemmerich C."/>
            <person name="Brun Y.V."/>
        </authorList>
    </citation>
    <scope>NUCLEOTIDE SEQUENCE [LARGE SCALE GENOMIC DNA]</scope>
    <source>
        <strain evidence="4">ATCC 51888 / DSM 1869 / NCIB 11706 / TK 0415</strain>
    </source>
</reference>
<keyword evidence="2" id="KW-0732">Signal</keyword>
<gene>
    <name evidence="3" type="ordered locus">Hden_3208</name>
</gene>
<dbReference type="KEGG" id="hdn:Hden_3208"/>
<name>D8JWP5_HYPDA</name>
<sequence length="200" mass="21827" precursor="true">MLWAVAFLLGFLLACATSAEAHTKRKAASTAGLSIPNLSHGQLRVMATYKNAILDLANREPRPDAEARTLQNFVNLQFTYCLWGLVPGSLGNEDSPFNGCTHAYLAASKALLHRLERTSSNPSPVRDLAMRISVDMIREESALEICANGVEPFNTADIIMPEWSGVPFNPIVVLYSSIAFLVTAGLFAIYFVRRPRSVAG</sequence>
<evidence type="ECO:0000313" key="4">
    <source>
        <dbReference type="Proteomes" id="UP000002033"/>
    </source>
</evidence>
<dbReference type="Proteomes" id="UP000002033">
    <property type="component" value="Chromosome"/>
</dbReference>
<keyword evidence="1" id="KW-1133">Transmembrane helix</keyword>
<keyword evidence="1 3" id="KW-0812">Transmembrane</keyword>
<keyword evidence="4" id="KW-1185">Reference proteome</keyword>
<dbReference type="HOGENOM" id="CLU_1348021_0_0_5"/>
<evidence type="ECO:0000313" key="3">
    <source>
        <dbReference type="EMBL" id="ADJ25003.1"/>
    </source>
</evidence>